<protein>
    <recommendedName>
        <fullName evidence="2 6">Malonyl CoA-acyl carrier protein transacylase</fullName>
        <ecNumber evidence="1 6">2.3.1.39</ecNumber>
    </recommendedName>
</protein>
<dbReference type="Gene3D" id="3.40.366.10">
    <property type="entry name" value="Malonyl-Coenzyme A Acyl Carrier Protein, domain 2"/>
    <property type="match status" value="1"/>
</dbReference>
<name>M1LMR0_9PROT</name>
<dbReference type="Proteomes" id="UP000011547">
    <property type="component" value="Chromosome"/>
</dbReference>
<dbReference type="PIRSF" id="PIRSF000446">
    <property type="entry name" value="Mct"/>
    <property type="match status" value="1"/>
</dbReference>
<dbReference type="OrthoDB" id="9808564at2"/>
<proteinExistence type="inferred from homology"/>
<dbReference type="InterPro" id="IPR024925">
    <property type="entry name" value="Malonyl_CoA-ACP_transAc"/>
</dbReference>
<keyword evidence="4 6" id="KW-0012">Acyltransferase</keyword>
<feature type="active site" evidence="7">
    <location>
        <position position="90"/>
    </location>
</feature>
<dbReference type="NCBIfam" id="TIGR00128">
    <property type="entry name" value="fabD"/>
    <property type="match status" value="1"/>
</dbReference>
<accession>M1LMR0</accession>
<evidence type="ECO:0000313" key="10">
    <source>
        <dbReference type="Proteomes" id="UP000011547"/>
    </source>
</evidence>
<dbReference type="EMBL" id="CP003803">
    <property type="protein sequence ID" value="AGF47012.1"/>
    <property type="molecule type" value="Genomic_DNA"/>
</dbReference>
<dbReference type="FunFam" id="3.30.70.250:FF:000001">
    <property type="entry name" value="Malonyl CoA-acyl carrier protein transacylase"/>
    <property type="match status" value="1"/>
</dbReference>
<dbReference type="InterPro" id="IPR050858">
    <property type="entry name" value="Mal-CoA-ACP_Trans/PKS_FabD"/>
</dbReference>
<comment type="similarity">
    <text evidence="6">Belongs to the fabD family.</text>
</comment>
<dbReference type="KEGG" id="kde:CDSE_0742"/>
<evidence type="ECO:0000256" key="7">
    <source>
        <dbReference type="PIRSR" id="PIRSR000446-1"/>
    </source>
</evidence>
<dbReference type="PANTHER" id="PTHR42681">
    <property type="entry name" value="MALONYL-COA-ACYL CARRIER PROTEIN TRANSACYLASE, MITOCHONDRIAL"/>
    <property type="match status" value="1"/>
</dbReference>
<dbReference type="AlphaFoldDB" id="M1LMR0"/>
<keyword evidence="3 6" id="KW-0808">Transferase</keyword>
<dbReference type="PATRIC" id="fig|1208919.3.peg.452"/>
<dbReference type="SUPFAM" id="SSF55048">
    <property type="entry name" value="Probable ACP-binding domain of malonyl-CoA ACP transacylase"/>
    <property type="match status" value="1"/>
</dbReference>
<evidence type="ECO:0000313" key="9">
    <source>
        <dbReference type="EMBL" id="AGF47012.1"/>
    </source>
</evidence>
<dbReference type="InterPro" id="IPR016035">
    <property type="entry name" value="Acyl_Trfase/lysoPLipase"/>
</dbReference>
<feature type="active site" evidence="7">
    <location>
        <position position="200"/>
    </location>
</feature>
<dbReference type="GO" id="GO:0005829">
    <property type="term" value="C:cytosol"/>
    <property type="evidence" value="ECO:0007669"/>
    <property type="project" value="TreeGrafter"/>
</dbReference>
<dbReference type="HOGENOM" id="CLU_030558_0_0_4"/>
<feature type="domain" description="Malonyl-CoA:ACP transacylase (MAT)" evidence="8">
    <location>
        <begin position="6"/>
        <end position="308"/>
    </location>
</feature>
<dbReference type="Gene3D" id="3.30.70.250">
    <property type="entry name" value="Malonyl-CoA ACP transacylase, ACP-binding"/>
    <property type="match status" value="1"/>
</dbReference>
<evidence type="ECO:0000256" key="5">
    <source>
        <dbReference type="ARBA" id="ARBA00048462"/>
    </source>
</evidence>
<dbReference type="SMART" id="SM00827">
    <property type="entry name" value="PKS_AT"/>
    <property type="match status" value="1"/>
</dbReference>
<keyword evidence="10" id="KW-1185">Reference proteome</keyword>
<dbReference type="STRING" id="1208919.CDSE_0742"/>
<evidence type="ECO:0000256" key="2">
    <source>
        <dbReference type="ARBA" id="ARBA00018953"/>
    </source>
</evidence>
<dbReference type="RefSeq" id="WP_015396423.1">
    <property type="nucleotide sequence ID" value="NC_020294.1"/>
</dbReference>
<dbReference type="PANTHER" id="PTHR42681:SF1">
    <property type="entry name" value="MALONYL-COA-ACYL CARRIER PROTEIN TRANSACYLASE, MITOCHONDRIAL"/>
    <property type="match status" value="1"/>
</dbReference>
<evidence type="ECO:0000256" key="6">
    <source>
        <dbReference type="PIRNR" id="PIRNR000446"/>
    </source>
</evidence>
<dbReference type="Pfam" id="PF00698">
    <property type="entry name" value="Acyl_transf_1"/>
    <property type="match status" value="1"/>
</dbReference>
<dbReference type="eggNOG" id="COG0331">
    <property type="taxonomic scope" value="Bacteria"/>
</dbReference>
<dbReference type="SUPFAM" id="SSF52151">
    <property type="entry name" value="FabD/lysophospholipase-like"/>
    <property type="match status" value="1"/>
</dbReference>
<reference evidence="9 10" key="1">
    <citation type="journal article" date="2013" name="Genome Biol. Evol.">
        <title>Genome evolution and phylogenomic analysis of candidatus kinetoplastibacterium, the betaproteobacterial endosymbionts of strigomonas and angomonas.</title>
        <authorList>
            <person name="Alves J.M."/>
            <person name="Serrano M.G."/>
            <person name="Maia da Silva F."/>
            <person name="Voegtly L.J."/>
            <person name="Matveyev A.V."/>
            <person name="Teixeira M.M."/>
            <person name="Camargo E.P."/>
            <person name="Buck G.A."/>
        </authorList>
    </citation>
    <scope>NUCLEOTIDE SEQUENCE [LARGE SCALE GENOMIC DNA]</scope>
    <source>
        <strain evidence="9 10">TCC079E</strain>
    </source>
</reference>
<organism evidence="9 10">
    <name type="scientific">Candidatus Kinetoplastidibacterium desouzai TCC079E</name>
    <dbReference type="NCBI Taxonomy" id="1208919"/>
    <lineage>
        <taxon>Bacteria</taxon>
        <taxon>Pseudomonadati</taxon>
        <taxon>Pseudomonadota</taxon>
        <taxon>Betaproteobacteria</taxon>
        <taxon>Candidatus Kinetoplastidibacterium</taxon>
    </lineage>
</organism>
<dbReference type="GO" id="GO:0006633">
    <property type="term" value="P:fatty acid biosynthetic process"/>
    <property type="evidence" value="ECO:0007669"/>
    <property type="project" value="TreeGrafter"/>
</dbReference>
<comment type="catalytic activity">
    <reaction evidence="5 6">
        <text>holo-[ACP] + malonyl-CoA = malonyl-[ACP] + CoA</text>
        <dbReference type="Rhea" id="RHEA:41792"/>
        <dbReference type="Rhea" id="RHEA-COMP:9623"/>
        <dbReference type="Rhea" id="RHEA-COMP:9685"/>
        <dbReference type="ChEBI" id="CHEBI:57287"/>
        <dbReference type="ChEBI" id="CHEBI:57384"/>
        <dbReference type="ChEBI" id="CHEBI:64479"/>
        <dbReference type="ChEBI" id="CHEBI:78449"/>
        <dbReference type="EC" id="2.3.1.39"/>
    </reaction>
</comment>
<evidence type="ECO:0000256" key="3">
    <source>
        <dbReference type="ARBA" id="ARBA00022679"/>
    </source>
</evidence>
<evidence type="ECO:0000256" key="4">
    <source>
        <dbReference type="ARBA" id="ARBA00023315"/>
    </source>
</evidence>
<sequence>MKTAFVFPGQGSQSIGMLNSWVDNKIVNETMSLASDTLNQDIKKIIHEGPIDNLNLTLNTQPIMLAVGFAFFSAWCNAGGKLPSIMSGHSLGEYTALVAAEAISFPDALRLVRFRAEAMQSVIPIGVGLMAAVIGLNVDVIIDICKLNTTNDSVVEVVNFNSPNQVVIAGNKAAVLKLSEELKKHGAKKVIILPVSAPFHSSLLKPVYEILLDFLDNIEIRTPKIDVINNVDVKIYRDPSYIREALARQSCNPVRWIEIIKEMSNMGIKNVIECGPGVVLSGLTKRIDSSLFSKSINNPDSLQDVLNYLN</sequence>
<dbReference type="InterPro" id="IPR004410">
    <property type="entry name" value="Malonyl_CoA-ACP_transAc_FabD"/>
</dbReference>
<dbReference type="GO" id="GO:0004314">
    <property type="term" value="F:[acyl-carrier-protein] S-malonyltransferase activity"/>
    <property type="evidence" value="ECO:0007669"/>
    <property type="project" value="UniProtKB-EC"/>
</dbReference>
<gene>
    <name evidence="9" type="ORF">CDSE_0742</name>
</gene>
<dbReference type="InterPro" id="IPR014043">
    <property type="entry name" value="Acyl_transferase_dom"/>
</dbReference>
<dbReference type="InterPro" id="IPR001227">
    <property type="entry name" value="Ac_transferase_dom_sf"/>
</dbReference>
<dbReference type="InterPro" id="IPR016036">
    <property type="entry name" value="Malonyl_transacylase_ACP-bd"/>
</dbReference>
<evidence type="ECO:0000259" key="8">
    <source>
        <dbReference type="SMART" id="SM00827"/>
    </source>
</evidence>
<dbReference type="EC" id="2.3.1.39" evidence="1 6"/>
<evidence type="ECO:0000256" key="1">
    <source>
        <dbReference type="ARBA" id="ARBA00013258"/>
    </source>
</evidence>